<gene>
    <name evidence="2" type="ORF">ECRASSUSDP1_LOCUS14672</name>
</gene>
<evidence type="ECO:0000313" key="2">
    <source>
        <dbReference type="EMBL" id="CAI2373330.1"/>
    </source>
</evidence>
<evidence type="ECO:0000256" key="1">
    <source>
        <dbReference type="SAM" id="MobiDB-lite"/>
    </source>
</evidence>
<proteinExistence type="predicted"/>
<evidence type="ECO:0000313" key="3">
    <source>
        <dbReference type="Proteomes" id="UP001295684"/>
    </source>
</evidence>
<dbReference type="Proteomes" id="UP001295684">
    <property type="component" value="Unassembled WGS sequence"/>
</dbReference>
<dbReference type="EMBL" id="CAMPGE010014673">
    <property type="protein sequence ID" value="CAI2373330.1"/>
    <property type="molecule type" value="Genomic_DNA"/>
</dbReference>
<protein>
    <submittedName>
        <fullName evidence="2">Uncharacterized protein</fullName>
    </submittedName>
</protein>
<reference evidence="2" key="1">
    <citation type="submission" date="2023-07" db="EMBL/GenBank/DDBJ databases">
        <authorList>
            <consortium name="AG Swart"/>
            <person name="Singh M."/>
            <person name="Singh A."/>
            <person name="Seah K."/>
            <person name="Emmerich C."/>
        </authorList>
    </citation>
    <scope>NUCLEOTIDE SEQUENCE</scope>
    <source>
        <strain evidence="2">DP1</strain>
    </source>
</reference>
<organism evidence="2 3">
    <name type="scientific">Euplotes crassus</name>
    <dbReference type="NCBI Taxonomy" id="5936"/>
    <lineage>
        <taxon>Eukaryota</taxon>
        <taxon>Sar</taxon>
        <taxon>Alveolata</taxon>
        <taxon>Ciliophora</taxon>
        <taxon>Intramacronucleata</taxon>
        <taxon>Spirotrichea</taxon>
        <taxon>Hypotrichia</taxon>
        <taxon>Euplotida</taxon>
        <taxon>Euplotidae</taxon>
        <taxon>Moneuplotes</taxon>
    </lineage>
</organism>
<keyword evidence="3" id="KW-1185">Reference proteome</keyword>
<accession>A0AAD1XIT1</accession>
<comment type="caution">
    <text evidence="2">The sequence shown here is derived from an EMBL/GenBank/DDBJ whole genome shotgun (WGS) entry which is preliminary data.</text>
</comment>
<feature type="region of interest" description="Disordered" evidence="1">
    <location>
        <begin position="192"/>
        <end position="216"/>
    </location>
</feature>
<sequence length="325" mass="37697">MKPQTKLVYSCNPNHATKFSRKIYHSTKREINPKMLVTELGQVDCKKEIDHLKPSQNSCKKTCPKNDENYPFMEDDDFTSMFNKWEESQKKTQRKTSECSDYQQNMTLNPAKLNTEVKNKKLSTKNRFIQEFITHSRSGKLRKNSKARALESKRRIIRKSKVRVAPEMRSKKPSSTQIMASLKSKLSNAFNTLGEPSIGENSSTQDSARRRHSNCRPYVTRKQTKLLPELKHSNRSIFDASQDMSSERCTSQNPINYSRRVRMVSKEMINMPSLVMGKPSKNGSKSRGKFQKFTILPKTNVLSQEGLMSEKRNMMRSEKLRLYGY</sequence>
<dbReference type="AlphaFoldDB" id="A0AAD1XIT1"/>
<name>A0AAD1XIT1_EUPCR</name>